<feature type="compositionally biased region" description="Basic and acidic residues" evidence="1">
    <location>
        <begin position="68"/>
        <end position="85"/>
    </location>
</feature>
<gene>
    <name evidence="2" type="ordered locus">Os03g0412051</name>
    <name evidence="2" type="ORF">OSNPB_030412051</name>
</gene>
<reference evidence="2 3" key="3">
    <citation type="journal article" date="2013" name="Rice">
        <title>Improvement of the Oryza sativa Nipponbare reference genome using next generation sequence and optical map data.</title>
        <authorList>
            <person name="Kawahara Y."/>
            <person name="de la Bastide M."/>
            <person name="Hamilton J.P."/>
            <person name="Kanamori H."/>
            <person name="McCombie W.R."/>
            <person name="Ouyang S."/>
            <person name="Schwartz D.C."/>
            <person name="Tanaka T."/>
            <person name="Wu J."/>
            <person name="Zhou S."/>
            <person name="Childs K.L."/>
            <person name="Davidson R.M."/>
            <person name="Lin H."/>
            <person name="Quesada-Ocampo L."/>
            <person name="Vaillancourt B."/>
            <person name="Sakai H."/>
            <person name="Lee S.S."/>
            <person name="Kim J."/>
            <person name="Numa H."/>
            <person name="Itoh T."/>
            <person name="Buell C.R."/>
            <person name="Matsumoto T."/>
        </authorList>
    </citation>
    <scope>NUCLEOTIDE SEQUENCE [LARGE SCALE GENOMIC DNA]</scope>
    <source>
        <strain evidence="3">cv. Nipponbare</strain>
    </source>
</reference>
<evidence type="ECO:0000256" key="1">
    <source>
        <dbReference type="SAM" id="MobiDB-lite"/>
    </source>
</evidence>
<dbReference type="PaxDb" id="39947-A0A0P0VYL3"/>
<evidence type="ECO:0000313" key="3">
    <source>
        <dbReference type="Proteomes" id="UP000059680"/>
    </source>
</evidence>
<proteinExistence type="predicted"/>
<dbReference type="EMBL" id="AP014959">
    <property type="protein sequence ID" value="BAS84669.1"/>
    <property type="molecule type" value="Genomic_DNA"/>
</dbReference>
<keyword evidence="3" id="KW-1185">Reference proteome</keyword>
<protein>
    <submittedName>
        <fullName evidence="2">Os03g0412051 protein</fullName>
    </submittedName>
</protein>
<reference evidence="3" key="1">
    <citation type="journal article" date="2005" name="Nature">
        <title>The map-based sequence of the rice genome.</title>
        <authorList>
            <consortium name="International rice genome sequencing project (IRGSP)"/>
            <person name="Matsumoto T."/>
            <person name="Wu J."/>
            <person name="Kanamori H."/>
            <person name="Katayose Y."/>
            <person name="Fujisawa M."/>
            <person name="Namiki N."/>
            <person name="Mizuno H."/>
            <person name="Yamamoto K."/>
            <person name="Antonio B.A."/>
            <person name="Baba T."/>
            <person name="Sakata K."/>
            <person name="Nagamura Y."/>
            <person name="Aoki H."/>
            <person name="Arikawa K."/>
            <person name="Arita K."/>
            <person name="Bito T."/>
            <person name="Chiden Y."/>
            <person name="Fujitsuka N."/>
            <person name="Fukunaka R."/>
            <person name="Hamada M."/>
            <person name="Harada C."/>
            <person name="Hayashi A."/>
            <person name="Hijishita S."/>
            <person name="Honda M."/>
            <person name="Hosokawa S."/>
            <person name="Ichikawa Y."/>
            <person name="Idonuma A."/>
            <person name="Iijima M."/>
            <person name="Ikeda M."/>
            <person name="Ikeno M."/>
            <person name="Ito K."/>
            <person name="Ito S."/>
            <person name="Ito T."/>
            <person name="Ito Y."/>
            <person name="Ito Y."/>
            <person name="Iwabuchi A."/>
            <person name="Kamiya K."/>
            <person name="Karasawa W."/>
            <person name="Kurita K."/>
            <person name="Katagiri S."/>
            <person name="Kikuta A."/>
            <person name="Kobayashi H."/>
            <person name="Kobayashi N."/>
            <person name="Machita K."/>
            <person name="Maehara T."/>
            <person name="Masukawa M."/>
            <person name="Mizubayashi T."/>
            <person name="Mukai Y."/>
            <person name="Nagasaki H."/>
            <person name="Nagata Y."/>
            <person name="Naito S."/>
            <person name="Nakashima M."/>
            <person name="Nakama Y."/>
            <person name="Nakamichi Y."/>
            <person name="Nakamura M."/>
            <person name="Meguro A."/>
            <person name="Negishi M."/>
            <person name="Ohta I."/>
            <person name="Ohta T."/>
            <person name="Okamoto M."/>
            <person name="Ono N."/>
            <person name="Saji S."/>
            <person name="Sakaguchi M."/>
            <person name="Sakai K."/>
            <person name="Shibata M."/>
            <person name="Shimokawa T."/>
            <person name="Song J."/>
            <person name="Takazaki Y."/>
            <person name="Terasawa K."/>
            <person name="Tsugane M."/>
            <person name="Tsuji K."/>
            <person name="Ueda S."/>
            <person name="Waki K."/>
            <person name="Yamagata H."/>
            <person name="Yamamoto M."/>
            <person name="Yamamoto S."/>
            <person name="Yamane H."/>
            <person name="Yoshiki S."/>
            <person name="Yoshihara R."/>
            <person name="Yukawa K."/>
            <person name="Zhong H."/>
            <person name="Yano M."/>
            <person name="Yuan Q."/>
            <person name="Ouyang S."/>
            <person name="Liu J."/>
            <person name="Jones K.M."/>
            <person name="Gansberger K."/>
            <person name="Moffat K."/>
            <person name="Hill J."/>
            <person name="Bera J."/>
            <person name="Fadrosh D."/>
            <person name="Jin S."/>
            <person name="Johri S."/>
            <person name="Kim M."/>
            <person name="Overton L."/>
            <person name="Reardon M."/>
            <person name="Tsitrin T."/>
            <person name="Vuong H."/>
            <person name="Weaver B."/>
            <person name="Ciecko A."/>
            <person name="Tallon L."/>
            <person name="Jackson J."/>
            <person name="Pai G."/>
            <person name="Aken S.V."/>
            <person name="Utterback T."/>
            <person name="Reidmuller S."/>
            <person name="Feldblyum T."/>
            <person name="Hsiao J."/>
            <person name="Zismann V."/>
            <person name="Iobst S."/>
            <person name="de Vazeille A.R."/>
            <person name="Buell C.R."/>
            <person name="Ying K."/>
            <person name="Li Y."/>
            <person name="Lu T."/>
            <person name="Huang Y."/>
            <person name="Zhao Q."/>
            <person name="Feng Q."/>
            <person name="Zhang L."/>
            <person name="Zhu J."/>
            <person name="Weng Q."/>
            <person name="Mu J."/>
            <person name="Lu Y."/>
            <person name="Fan D."/>
            <person name="Liu Y."/>
            <person name="Guan J."/>
            <person name="Zhang Y."/>
            <person name="Yu S."/>
            <person name="Liu X."/>
            <person name="Zhang Y."/>
            <person name="Hong G."/>
            <person name="Han B."/>
            <person name="Choisne N."/>
            <person name="Demange N."/>
            <person name="Orjeda G."/>
            <person name="Samain S."/>
            <person name="Cattolico L."/>
            <person name="Pelletier E."/>
            <person name="Couloux A."/>
            <person name="Segurens B."/>
            <person name="Wincker P."/>
            <person name="D'Hont A."/>
            <person name="Scarpelli C."/>
            <person name="Weissenbach J."/>
            <person name="Salanoubat M."/>
            <person name="Quetier F."/>
            <person name="Yu Y."/>
            <person name="Kim H.R."/>
            <person name="Rambo T."/>
            <person name="Currie J."/>
            <person name="Collura K."/>
            <person name="Luo M."/>
            <person name="Yang T."/>
            <person name="Ammiraju J.S.S."/>
            <person name="Engler F."/>
            <person name="Soderlund C."/>
            <person name="Wing R.A."/>
            <person name="Palmer L.E."/>
            <person name="de la Bastide M."/>
            <person name="Spiegel L."/>
            <person name="Nascimento L."/>
            <person name="Zutavern T."/>
            <person name="O'Shaughnessy A."/>
            <person name="Dike S."/>
            <person name="Dedhia N."/>
            <person name="Preston R."/>
            <person name="Balija V."/>
            <person name="McCombie W.R."/>
            <person name="Chow T."/>
            <person name="Chen H."/>
            <person name="Chung M."/>
            <person name="Chen C."/>
            <person name="Shaw J."/>
            <person name="Wu H."/>
            <person name="Hsiao K."/>
            <person name="Chao Y."/>
            <person name="Chu M."/>
            <person name="Cheng C."/>
            <person name="Hour A."/>
            <person name="Lee P."/>
            <person name="Lin S."/>
            <person name="Lin Y."/>
            <person name="Liou J."/>
            <person name="Liu S."/>
            <person name="Hsing Y."/>
            <person name="Raghuvanshi S."/>
            <person name="Mohanty A."/>
            <person name="Bharti A.K."/>
            <person name="Gaur A."/>
            <person name="Gupta V."/>
            <person name="Kumar D."/>
            <person name="Ravi V."/>
            <person name="Vij S."/>
            <person name="Kapur A."/>
            <person name="Khurana P."/>
            <person name="Khurana P."/>
            <person name="Khurana J.P."/>
            <person name="Tyagi A.K."/>
            <person name="Gaikwad K."/>
            <person name="Singh A."/>
            <person name="Dalal V."/>
            <person name="Srivastava S."/>
            <person name="Dixit A."/>
            <person name="Pal A.K."/>
            <person name="Ghazi I.A."/>
            <person name="Yadav M."/>
            <person name="Pandit A."/>
            <person name="Bhargava A."/>
            <person name="Sureshbabu K."/>
            <person name="Batra K."/>
            <person name="Sharma T.R."/>
            <person name="Mohapatra T."/>
            <person name="Singh N.K."/>
            <person name="Messing J."/>
            <person name="Nelson A.B."/>
            <person name="Fuks G."/>
            <person name="Kavchok S."/>
            <person name="Keizer G."/>
            <person name="Linton E."/>
            <person name="Llaca V."/>
            <person name="Song R."/>
            <person name="Tanyolac B."/>
            <person name="Young S."/>
            <person name="Ho-Il K."/>
            <person name="Hahn J.H."/>
            <person name="Sangsakoo G."/>
            <person name="Vanavichit A."/>
            <person name="de Mattos Luiz.A.T."/>
            <person name="Zimmer P.D."/>
            <person name="Malone G."/>
            <person name="Dellagostin O."/>
            <person name="de Oliveira A.C."/>
            <person name="Bevan M."/>
            <person name="Bancroft I."/>
            <person name="Minx P."/>
            <person name="Cordum H."/>
            <person name="Wilson R."/>
            <person name="Cheng Z."/>
            <person name="Jin W."/>
            <person name="Jiang J."/>
            <person name="Leong S.A."/>
            <person name="Iwama H."/>
            <person name="Gojobori T."/>
            <person name="Itoh T."/>
            <person name="Niimura Y."/>
            <person name="Fujii Y."/>
            <person name="Habara T."/>
            <person name="Sakai H."/>
            <person name="Sato Y."/>
            <person name="Wilson G."/>
            <person name="Kumar K."/>
            <person name="McCouch S."/>
            <person name="Juretic N."/>
            <person name="Hoen D."/>
            <person name="Wright S."/>
            <person name="Bruskiewich R."/>
            <person name="Bureau T."/>
            <person name="Miyao A."/>
            <person name="Hirochika H."/>
            <person name="Nishikawa T."/>
            <person name="Kadowaki K."/>
            <person name="Sugiura M."/>
            <person name="Burr B."/>
            <person name="Sasaki T."/>
        </authorList>
    </citation>
    <scope>NUCLEOTIDE SEQUENCE [LARGE SCALE GENOMIC DNA]</scope>
    <source>
        <strain evidence="3">cv. Nipponbare</strain>
    </source>
</reference>
<sequence>MVPTSCTLHSGALAGGTIPVVEMEMAQQEASEEMGRATAPRPRSVSWVALQAMAAAATVRWAVAAAGREQDGKERGVSRAPRKDCLGGAAVGQPRCMVANRPRAEPQRPAMRRSDGASC</sequence>
<feature type="region of interest" description="Disordered" evidence="1">
    <location>
        <begin position="67"/>
        <end position="119"/>
    </location>
</feature>
<feature type="compositionally biased region" description="Basic and acidic residues" evidence="1">
    <location>
        <begin position="102"/>
        <end position="119"/>
    </location>
</feature>
<dbReference type="InParanoid" id="A0A0P0VYL3"/>
<dbReference type="AlphaFoldDB" id="A0A0P0VYL3"/>
<organism evidence="2 3">
    <name type="scientific">Oryza sativa subsp. japonica</name>
    <name type="common">Rice</name>
    <dbReference type="NCBI Taxonomy" id="39947"/>
    <lineage>
        <taxon>Eukaryota</taxon>
        <taxon>Viridiplantae</taxon>
        <taxon>Streptophyta</taxon>
        <taxon>Embryophyta</taxon>
        <taxon>Tracheophyta</taxon>
        <taxon>Spermatophyta</taxon>
        <taxon>Magnoliopsida</taxon>
        <taxon>Liliopsida</taxon>
        <taxon>Poales</taxon>
        <taxon>Poaceae</taxon>
        <taxon>BOP clade</taxon>
        <taxon>Oryzoideae</taxon>
        <taxon>Oryzeae</taxon>
        <taxon>Oryzinae</taxon>
        <taxon>Oryza</taxon>
        <taxon>Oryza sativa</taxon>
    </lineage>
</organism>
<evidence type="ECO:0000313" key="2">
    <source>
        <dbReference type="EMBL" id="BAS84669.1"/>
    </source>
</evidence>
<accession>A0A0P0VYL3</accession>
<name>A0A0P0VYL3_ORYSJ</name>
<reference evidence="2 3" key="2">
    <citation type="journal article" date="2013" name="Plant Cell Physiol.">
        <title>Rice Annotation Project Database (RAP-DB): an integrative and interactive database for rice genomics.</title>
        <authorList>
            <person name="Sakai H."/>
            <person name="Lee S.S."/>
            <person name="Tanaka T."/>
            <person name="Numa H."/>
            <person name="Kim J."/>
            <person name="Kawahara Y."/>
            <person name="Wakimoto H."/>
            <person name="Yang C.C."/>
            <person name="Iwamoto M."/>
            <person name="Abe T."/>
            <person name="Yamada Y."/>
            <person name="Muto A."/>
            <person name="Inokuchi H."/>
            <person name="Ikemura T."/>
            <person name="Matsumoto T."/>
            <person name="Sasaki T."/>
            <person name="Itoh T."/>
        </authorList>
    </citation>
    <scope>NUCLEOTIDE SEQUENCE [LARGE SCALE GENOMIC DNA]</scope>
    <source>
        <strain evidence="3">cv. Nipponbare</strain>
    </source>
</reference>
<dbReference type="Proteomes" id="UP000059680">
    <property type="component" value="Chromosome 3"/>
</dbReference>